<dbReference type="Pfam" id="PF02163">
    <property type="entry name" value="Peptidase_M50"/>
    <property type="match status" value="2"/>
</dbReference>
<reference evidence="15 17" key="2">
    <citation type="submission" date="2018-08" db="EMBL/GenBank/DDBJ databases">
        <title>Brachybacterium saurashtrense DSM 23186.</title>
        <authorList>
            <person name="Li Y."/>
        </authorList>
    </citation>
    <scope>NUCLEOTIDE SEQUENCE [LARGE SCALE GENOMIC DNA]</scope>
    <source>
        <strain evidence="15 17">DSM 23186</strain>
    </source>
</reference>
<feature type="transmembrane region" description="Helical" evidence="12">
    <location>
        <begin position="207"/>
        <end position="226"/>
    </location>
</feature>
<evidence type="ECO:0000256" key="8">
    <source>
        <dbReference type="ARBA" id="ARBA00022833"/>
    </source>
</evidence>
<dbReference type="PANTHER" id="PTHR39188">
    <property type="entry name" value="MEMBRANE-ASSOCIATED ZINC METALLOPROTEASE M50B"/>
    <property type="match status" value="1"/>
</dbReference>
<dbReference type="Proteomes" id="UP000254236">
    <property type="component" value="Chromosome"/>
</dbReference>
<dbReference type="RefSeq" id="WP_115412896.1">
    <property type="nucleotide sequence ID" value="NZ_CP031356.1"/>
</dbReference>
<gene>
    <name evidence="14" type="ORF">DWV08_05600</name>
    <name evidence="15" type="ORF">DXU92_12475</name>
</gene>
<keyword evidence="9 12" id="KW-1133">Transmembrane helix</keyword>
<keyword evidence="7" id="KW-0378">Hydrolase</keyword>
<keyword evidence="16" id="KW-1185">Reference proteome</keyword>
<evidence type="ECO:0000256" key="12">
    <source>
        <dbReference type="SAM" id="Phobius"/>
    </source>
</evidence>
<feature type="domain" description="Peptidase M50" evidence="13">
    <location>
        <begin position="55"/>
        <end position="124"/>
    </location>
</feature>
<evidence type="ECO:0000256" key="9">
    <source>
        <dbReference type="ARBA" id="ARBA00022989"/>
    </source>
</evidence>
<dbReference type="KEGG" id="bsau:DWV08_05600"/>
<sequence>MTSPVLRLGALPPLRVSPGTLVTVLLFAVLMYPSLARGGAGPLTVALLSVGIGLFMIVSVLVHEVAHALVARSFGATVDHIALTLWGGHTQYRTREMSALGSILVSLSGPAANLVLAGLSLAGVQLTESGSAAAVFLSVSSWLNLVLAVFNLLPGLPMDGGRALEALLGVVLRSPERGTRVTAWLGRGIAVAVVALPLWRIVRDGGAGTFSLLTLVWALLIGGMLWQGASRALEGAALTARIRTLDAASLAVPRRIVPPSAPLAALEGSSLEDVLVLDPAAAHGRVLGRALLIDPKAAAAVPAGGRAGTAVGAVARALGDLVALPATLRGDDLVEAMLADPAPAYLVLGPDGTARGVIMSAQVNTLLRGR</sequence>
<evidence type="ECO:0000256" key="7">
    <source>
        <dbReference type="ARBA" id="ARBA00022801"/>
    </source>
</evidence>
<evidence type="ECO:0000256" key="5">
    <source>
        <dbReference type="ARBA" id="ARBA00022692"/>
    </source>
</evidence>
<feature type="domain" description="Peptidase M50" evidence="13">
    <location>
        <begin position="133"/>
        <end position="192"/>
    </location>
</feature>
<feature type="transmembrane region" description="Helical" evidence="12">
    <location>
        <begin position="16"/>
        <end position="36"/>
    </location>
</feature>
<feature type="transmembrane region" description="Helical" evidence="12">
    <location>
        <begin position="43"/>
        <end position="63"/>
    </location>
</feature>
<keyword evidence="10" id="KW-0482">Metalloprotease</keyword>
<evidence type="ECO:0000313" key="15">
    <source>
        <dbReference type="EMBL" id="RRR22103.1"/>
    </source>
</evidence>
<accession>A0A345YMJ2</accession>
<dbReference type="InterPro" id="IPR008915">
    <property type="entry name" value="Peptidase_M50"/>
</dbReference>
<protein>
    <submittedName>
        <fullName evidence="15">Peptidase</fullName>
    </submittedName>
</protein>
<evidence type="ECO:0000256" key="4">
    <source>
        <dbReference type="ARBA" id="ARBA00022670"/>
    </source>
</evidence>
<dbReference type="GO" id="GO:0008237">
    <property type="term" value="F:metallopeptidase activity"/>
    <property type="evidence" value="ECO:0007669"/>
    <property type="project" value="UniProtKB-KW"/>
</dbReference>
<evidence type="ECO:0000313" key="16">
    <source>
        <dbReference type="Proteomes" id="UP000254236"/>
    </source>
</evidence>
<keyword evidence="8" id="KW-0862">Zinc</keyword>
<feature type="transmembrane region" description="Helical" evidence="12">
    <location>
        <begin position="99"/>
        <end position="121"/>
    </location>
</feature>
<dbReference type="GO" id="GO:0046872">
    <property type="term" value="F:metal ion binding"/>
    <property type="evidence" value="ECO:0007669"/>
    <property type="project" value="UniProtKB-KW"/>
</dbReference>
<dbReference type="Proteomes" id="UP000282185">
    <property type="component" value="Unassembled WGS sequence"/>
</dbReference>
<name>A0A345YMJ2_9MICO</name>
<evidence type="ECO:0000256" key="2">
    <source>
        <dbReference type="ARBA" id="ARBA00004141"/>
    </source>
</evidence>
<keyword evidence="4" id="KW-0645">Protease</keyword>
<feature type="transmembrane region" description="Helical" evidence="12">
    <location>
        <begin position="133"/>
        <end position="153"/>
    </location>
</feature>
<comment type="subcellular location">
    <subcellularLocation>
        <location evidence="2">Membrane</location>
        <topology evidence="2">Multi-pass membrane protein</topology>
    </subcellularLocation>
</comment>
<dbReference type="GO" id="GO:0016020">
    <property type="term" value="C:membrane"/>
    <property type="evidence" value="ECO:0007669"/>
    <property type="project" value="UniProtKB-SubCell"/>
</dbReference>
<organism evidence="15 17">
    <name type="scientific">Brachybacterium saurashtrense</name>
    <dbReference type="NCBI Taxonomy" id="556288"/>
    <lineage>
        <taxon>Bacteria</taxon>
        <taxon>Bacillati</taxon>
        <taxon>Actinomycetota</taxon>
        <taxon>Actinomycetes</taxon>
        <taxon>Micrococcales</taxon>
        <taxon>Dermabacteraceae</taxon>
        <taxon>Brachybacterium</taxon>
    </lineage>
</organism>
<proteinExistence type="inferred from homology"/>
<reference evidence="14 16" key="1">
    <citation type="submission" date="2018-07" db="EMBL/GenBank/DDBJ databases">
        <title>Brachybacterium saurashtrense DSM 23186 genome sequence.</title>
        <authorList>
            <person name="Guo L."/>
        </authorList>
    </citation>
    <scope>NUCLEOTIDE SEQUENCE [LARGE SCALE GENOMIC DNA]</scope>
    <source>
        <strain evidence="14 16">DSM 23186</strain>
    </source>
</reference>
<keyword evidence="5 12" id="KW-0812">Transmembrane</keyword>
<keyword evidence="11 12" id="KW-0472">Membrane</keyword>
<dbReference type="AlphaFoldDB" id="A0A345YMJ2"/>
<dbReference type="GO" id="GO:0006508">
    <property type="term" value="P:proteolysis"/>
    <property type="evidence" value="ECO:0007669"/>
    <property type="project" value="UniProtKB-KW"/>
</dbReference>
<dbReference type="OrthoDB" id="9781963at2"/>
<evidence type="ECO:0000256" key="6">
    <source>
        <dbReference type="ARBA" id="ARBA00022723"/>
    </source>
</evidence>
<evidence type="ECO:0000256" key="1">
    <source>
        <dbReference type="ARBA" id="ARBA00001947"/>
    </source>
</evidence>
<comment type="cofactor">
    <cofactor evidence="1">
        <name>Zn(2+)</name>
        <dbReference type="ChEBI" id="CHEBI:29105"/>
    </cofactor>
</comment>
<evidence type="ECO:0000259" key="13">
    <source>
        <dbReference type="Pfam" id="PF02163"/>
    </source>
</evidence>
<evidence type="ECO:0000256" key="11">
    <source>
        <dbReference type="ARBA" id="ARBA00023136"/>
    </source>
</evidence>
<evidence type="ECO:0000256" key="10">
    <source>
        <dbReference type="ARBA" id="ARBA00023049"/>
    </source>
</evidence>
<dbReference type="EMBL" id="QSWH01000005">
    <property type="protein sequence ID" value="RRR22103.1"/>
    <property type="molecule type" value="Genomic_DNA"/>
</dbReference>
<keyword evidence="6" id="KW-0479">Metal-binding</keyword>
<evidence type="ECO:0000256" key="3">
    <source>
        <dbReference type="ARBA" id="ARBA00007931"/>
    </source>
</evidence>
<feature type="transmembrane region" description="Helical" evidence="12">
    <location>
        <begin position="181"/>
        <end position="201"/>
    </location>
</feature>
<evidence type="ECO:0000313" key="14">
    <source>
        <dbReference type="EMBL" id="AXK45144.1"/>
    </source>
</evidence>
<dbReference type="PANTHER" id="PTHR39188:SF3">
    <property type="entry name" value="STAGE IV SPORULATION PROTEIN FB"/>
    <property type="match status" value="1"/>
</dbReference>
<evidence type="ECO:0000313" key="17">
    <source>
        <dbReference type="Proteomes" id="UP000282185"/>
    </source>
</evidence>
<dbReference type="EMBL" id="CP031356">
    <property type="protein sequence ID" value="AXK45144.1"/>
    <property type="molecule type" value="Genomic_DNA"/>
</dbReference>
<comment type="similarity">
    <text evidence="3">Belongs to the peptidase M50B family.</text>
</comment>